<dbReference type="CDD" id="cd05387">
    <property type="entry name" value="BY-kinase"/>
    <property type="match status" value="1"/>
</dbReference>
<protein>
    <submittedName>
        <fullName evidence="1">CpsD/CapB family tyrosine-protein kinase</fullName>
    </submittedName>
</protein>
<dbReference type="InterPro" id="IPR050445">
    <property type="entry name" value="Bact_polysacc_biosynth/exp"/>
</dbReference>
<sequence>MKRIFGKYNKQIEQHIKECFRDLQTNISYQLREKNLNFVVVSSANKGEGKSFCALQMALALGENGKRVLLIDMDLHRPKLSRDLANNLPGLTSIYFKEKKIKECIINIKPNVQFLPSGPMTINPVEVISSVHIKELIYSLTDDFETIIIDAPPIRGISDTKIIVKEFKNLLFVVGSNKAKTHDIEEAFEKIKMVNPNILGMVLNMKKISIKEINTYMYE</sequence>
<gene>
    <name evidence="1" type="ORF">FC695_01785</name>
</gene>
<dbReference type="PANTHER" id="PTHR32309:SF13">
    <property type="entry name" value="FERRIC ENTEROBACTIN TRANSPORT PROTEIN FEPE"/>
    <property type="match status" value="1"/>
</dbReference>
<dbReference type="GO" id="GO:0005886">
    <property type="term" value="C:plasma membrane"/>
    <property type="evidence" value="ECO:0007669"/>
    <property type="project" value="TreeGrafter"/>
</dbReference>
<keyword evidence="1" id="KW-0808">Transferase</keyword>
<keyword evidence="1" id="KW-0418">Kinase</keyword>
<dbReference type="InterPro" id="IPR005702">
    <property type="entry name" value="Wzc-like_C"/>
</dbReference>
<dbReference type="InterPro" id="IPR027417">
    <property type="entry name" value="P-loop_NTPase"/>
</dbReference>
<dbReference type="PANTHER" id="PTHR32309">
    <property type="entry name" value="TYROSINE-PROTEIN KINASE"/>
    <property type="match status" value="1"/>
</dbReference>
<dbReference type="Pfam" id="PF10609">
    <property type="entry name" value="ParA"/>
    <property type="match status" value="1"/>
</dbReference>
<dbReference type="Gene3D" id="3.40.50.300">
    <property type="entry name" value="P-loop containing nucleotide triphosphate hydrolases"/>
    <property type="match status" value="1"/>
</dbReference>
<reference evidence="1 2" key="1">
    <citation type="journal article" date="2019" name="Environ. Microbiol.">
        <title>An active ?-lactamase is a part of an orchestrated cell wall stress resistance network of Bacillus subtilis and related rhizosphere species.</title>
        <authorList>
            <person name="Bucher T."/>
            <person name="Keren-Paz A."/>
            <person name="Hausser J."/>
            <person name="Olender T."/>
            <person name="Cytryn E."/>
            <person name="Kolodkin-Gal I."/>
        </authorList>
    </citation>
    <scope>NUCLEOTIDE SEQUENCE [LARGE SCALE GENOMIC DNA]</scope>
    <source>
        <strain evidence="1 2">I32</strain>
    </source>
</reference>
<dbReference type="NCBIfam" id="TIGR01007">
    <property type="entry name" value="eps_fam"/>
    <property type="match status" value="1"/>
</dbReference>
<dbReference type="EMBL" id="SZOH01000091">
    <property type="protein sequence ID" value="TKJ08140.1"/>
    <property type="molecule type" value="Genomic_DNA"/>
</dbReference>
<evidence type="ECO:0000313" key="1">
    <source>
        <dbReference type="EMBL" id="TKJ08140.1"/>
    </source>
</evidence>
<organism evidence="1 2">
    <name type="scientific">Bacillus cereus</name>
    <dbReference type="NCBI Taxonomy" id="1396"/>
    <lineage>
        <taxon>Bacteria</taxon>
        <taxon>Bacillati</taxon>
        <taxon>Bacillota</taxon>
        <taxon>Bacilli</taxon>
        <taxon>Bacillales</taxon>
        <taxon>Bacillaceae</taxon>
        <taxon>Bacillus</taxon>
        <taxon>Bacillus cereus group</taxon>
    </lineage>
</organism>
<dbReference type="Proteomes" id="UP000308444">
    <property type="component" value="Unassembled WGS sequence"/>
</dbReference>
<dbReference type="SUPFAM" id="SSF52540">
    <property type="entry name" value="P-loop containing nucleoside triphosphate hydrolases"/>
    <property type="match status" value="1"/>
</dbReference>
<comment type="caution">
    <text evidence="1">The sequence shown here is derived from an EMBL/GenBank/DDBJ whole genome shotgun (WGS) entry which is preliminary data.</text>
</comment>
<dbReference type="InterPro" id="IPR033756">
    <property type="entry name" value="YlxH/NBP35"/>
</dbReference>
<evidence type="ECO:0000313" key="2">
    <source>
        <dbReference type="Proteomes" id="UP000308444"/>
    </source>
</evidence>
<dbReference type="RefSeq" id="WP_137049781.1">
    <property type="nucleotide sequence ID" value="NZ_SZOE01000079.1"/>
</dbReference>
<name>A0A9X9EYB5_BACCE</name>
<dbReference type="AlphaFoldDB" id="A0A9X9EYB5"/>
<accession>A0A9X9EYB5</accession>
<dbReference type="GO" id="GO:0004713">
    <property type="term" value="F:protein tyrosine kinase activity"/>
    <property type="evidence" value="ECO:0007669"/>
    <property type="project" value="TreeGrafter"/>
</dbReference>
<proteinExistence type="predicted"/>